<evidence type="ECO:0000313" key="4">
    <source>
        <dbReference type="EMBL" id="TGZ85518.1"/>
    </source>
</evidence>
<evidence type="ECO:0000313" key="5">
    <source>
        <dbReference type="Proteomes" id="UP000298138"/>
    </source>
</evidence>
<keyword evidence="1" id="KW-0819">tRNA processing</keyword>
<dbReference type="PANTHER" id="PTHR11079:SF156">
    <property type="entry name" value="INACTIVE TRNA-SPECIFIC ADENOSINE DEAMINASE-LIKE PROTEIN 3-RELATED"/>
    <property type="match status" value="1"/>
</dbReference>
<evidence type="ECO:0000256" key="1">
    <source>
        <dbReference type="ARBA" id="ARBA00022694"/>
    </source>
</evidence>
<dbReference type="InterPro" id="IPR002125">
    <property type="entry name" value="CMP_dCMP_dom"/>
</dbReference>
<sequence length="334" mass="37491">MELQHLRRLARMPYMPKGLLATLPKPNWPPEISTLYLLMCTKEKATVEEVIELIKPTSPFQPNPKIPGHVPPEPQISVVPVPLHMPTSTEEAEEWSEKYWPTVYKRGNPFGPHPSIVETAEANLTKAREYIQMARDAGRQAEQNGVGLPFGAVMVNPTSGKVIAVAGDARHWDNQREWPNPLDHCAMRLVSMVAQKRLDKETKNEIVSPENPLRALTPLEEKYIMGPDNTQAGPTEGITADDVGSYLCHNLHVYLSHEPCTMCAMALLHSRVGAVIFEHRMGKTGALTADGFEQRDGVGHGLFWRPDLNWKFLCWEWKDRGVTPKDPLFDKVAA</sequence>
<dbReference type="OrthoDB" id="3180714at2759"/>
<reference evidence="4 5" key="1">
    <citation type="submission" date="2019-04" db="EMBL/GenBank/DDBJ databases">
        <title>Comparative genomics and transcriptomics to analyze fruiting body development in filamentous ascomycetes.</title>
        <authorList>
            <consortium name="DOE Joint Genome Institute"/>
            <person name="Lutkenhaus R."/>
            <person name="Traeger S."/>
            <person name="Breuer J."/>
            <person name="Kuo A."/>
            <person name="Lipzen A."/>
            <person name="Pangilinan J."/>
            <person name="Dilworth D."/>
            <person name="Sandor L."/>
            <person name="Poggeler S."/>
            <person name="Barry K."/>
            <person name="Grigoriev I.V."/>
            <person name="Nowrousian M."/>
        </authorList>
    </citation>
    <scope>NUCLEOTIDE SEQUENCE [LARGE SCALE GENOMIC DNA]</scope>
    <source>
        <strain evidence="4 5">CBS 389.68</strain>
    </source>
</reference>
<name>A0A4S2N822_9PEZI</name>
<dbReference type="AlphaFoldDB" id="A0A4S2N822"/>
<comment type="similarity">
    <text evidence="2">Belongs to the cytidine and deoxycytidylate deaminase family. ADAT3 subfamily.</text>
</comment>
<organism evidence="4 5">
    <name type="scientific">Ascodesmis nigricans</name>
    <dbReference type="NCBI Taxonomy" id="341454"/>
    <lineage>
        <taxon>Eukaryota</taxon>
        <taxon>Fungi</taxon>
        <taxon>Dikarya</taxon>
        <taxon>Ascomycota</taxon>
        <taxon>Pezizomycotina</taxon>
        <taxon>Pezizomycetes</taxon>
        <taxon>Pezizales</taxon>
        <taxon>Ascodesmidaceae</taxon>
        <taxon>Ascodesmis</taxon>
    </lineage>
</organism>
<dbReference type="InterPro" id="IPR016193">
    <property type="entry name" value="Cytidine_deaminase-like"/>
</dbReference>
<dbReference type="Proteomes" id="UP000298138">
    <property type="component" value="Unassembled WGS sequence"/>
</dbReference>
<keyword evidence="5" id="KW-1185">Reference proteome</keyword>
<dbReference type="CDD" id="cd01285">
    <property type="entry name" value="nucleoside_deaminase"/>
    <property type="match status" value="1"/>
</dbReference>
<dbReference type="EMBL" id="ML220112">
    <property type="protein sequence ID" value="TGZ85518.1"/>
    <property type="molecule type" value="Genomic_DNA"/>
</dbReference>
<evidence type="ECO:0000256" key="2">
    <source>
        <dbReference type="ARBA" id="ARBA00038160"/>
    </source>
</evidence>
<dbReference type="GO" id="GO:0052717">
    <property type="term" value="F:tRNA-specific adenosine-34 deaminase activity"/>
    <property type="evidence" value="ECO:0007669"/>
    <property type="project" value="TreeGrafter"/>
</dbReference>
<dbReference type="GO" id="GO:0005634">
    <property type="term" value="C:nucleus"/>
    <property type="evidence" value="ECO:0007669"/>
    <property type="project" value="TreeGrafter"/>
</dbReference>
<dbReference type="Pfam" id="PF00383">
    <property type="entry name" value="dCMP_cyt_deam_1"/>
    <property type="match status" value="1"/>
</dbReference>
<dbReference type="SUPFAM" id="SSF53927">
    <property type="entry name" value="Cytidine deaminase-like"/>
    <property type="match status" value="1"/>
</dbReference>
<accession>A0A4S2N822</accession>
<dbReference type="GO" id="GO:0008033">
    <property type="term" value="P:tRNA processing"/>
    <property type="evidence" value="ECO:0007669"/>
    <property type="project" value="UniProtKB-KW"/>
</dbReference>
<dbReference type="GO" id="GO:0005737">
    <property type="term" value="C:cytoplasm"/>
    <property type="evidence" value="ECO:0007669"/>
    <property type="project" value="TreeGrafter"/>
</dbReference>
<proteinExistence type="inferred from homology"/>
<dbReference type="Gene3D" id="3.40.140.10">
    <property type="entry name" value="Cytidine Deaminase, domain 2"/>
    <property type="match status" value="1"/>
</dbReference>
<dbReference type="InParanoid" id="A0A4S2N822"/>
<dbReference type="PROSITE" id="PS51747">
    <property type="entry name" value="CYT_DCMP_DEAMINASES_2"/>
    <property type="match status" value="1"/>
</dbReference>
<evidence type="ECO:0000259" key="3">
    <source>
        <dbReference type="PROSITE" id="PS51747"/>
    </source>
</evidence>
<dbReference type="PANTHER" id="PTHR11079">
    <property type="entry name" value="CYTOSINE DEAMINASE FAMILY MEMBER"/>
    <property type="match status" value="1"/>
</dbReference>
<dbReference type="FunCoup" id="A0A4S2N822">
    <property type="interactions" value="32"/>
</dbReference>
<dbReference type="STRING" id="341454.A0A4S2N822"/>
<feature type="domain" description="CMP/dCMP-type deaminase" evidence="3">
    <location>
        <begin position="125"/>
        <end position="295"/>
    </location>
</feature>
<protein>
    <submittedName>
        <fullName evidence="4">Cytidine deaminase-like protein</fullName>
    </submittedName>
</protein>
<gene>
    <name evidence="4" type="ORF">EX30DRAFT_26263</name>
</gene>